<dbReference type="InterPro" id="IPR036388">
    <property type="entry name" value="WH-like_DNA-bd_sf"/>
</dbReference>
<feature type="compositionally biased region" description="Polar residues" evidence="11">
    <location>
        <begin position="1421"/>
        <end position="1437"/>
    </location>
</feature>
<keyword evidence="5" id="KW-0067">ATP-binding</keyword>
<dbReference type="InterPro" id="IPR057842">
    <property type="entry name" value="WH_MER3"/>
</dbReference>
<dbReference type="OrthoDB" id="5575at2759"/>
<dbReference type="EC" id="5.6.2.4" evidence="9"/>
<feature type="region of interest" description="Disordered" evidence="11">
    <location>
        <begin position="1169"/>
        <end position="1191"/>
    </location>
</feature>
<feature type="compositionally biased region" description="Polar residues" evidence="11">
    <location>
        <begin position="137"/>
        <end position="147"/>
    </location>
</feature>
<evidence type="ECO:0000256" key="9">
    <source>
        <dbReference type="ARBA" id="ARBA00034808"/>
    </source>
</evidence>
<dbReference type="PANTHER" id="PTHR47835:SF3">
    <property type="entry name" value="HELICASE FOR MEIOSIS 1"/>
    <property type="match status" value="1"/>
</dbReference>
<dbReference type="GO" id="GO:0016787">
    <property type="term" value="F:hydrolase activity"/>
    <property type="evidence" value="ECO:0007669"/>
    <property type="project" value="UniProtKB-KW"/>
</dbReference>
<feature type="region of interest" description="Disordered" evidence="11">
    <location>
        <begin position="1251"/>
        <end position="1294"/>
    </location>
</feature>
<feature type="compositionally biased region" description="Basic and acidic residues" evidence="11">
    <location>
        <begin position="120"/>
        <end position="136"/>
    </location>
</feature>
<organism evidence="14 15">
    <name type="scientific">Heterodermia speciosa</name>
    <dbReference type="NCBI Taxonomy" id="116794"/>
    <lineage>
        <taxon>Eukaryota</taxon>
        <taxon>Fungi</taxon>
        <taxon>Dikarya</taxon>
        <taxon>Ascomycota</taxon>
        <taxon>Pezizomycotina</taxon>
        <taxon>Lecanoromycetes</taxon>
        <taxon>OSLEUM clade</taxon>
        <taxon>Lecanoromycetidae</taxon>
        <taxon>Caliciales</taxon>
        <taxon>Physciaceae</taxon>
        <taxon>Heterodermia</taxon>
    </lineage>
</organism>
<dbReference type="SUPFAM" id="SSF46785">
    <property type="entry name" value="Winged helix' DNA-binding domain"/>
    <property type="match status" value="1"/>
</dbReference>
<name>A0A8H3FV95_9LECA</name>
<evidence type="ECO:0000256" key="6">
    <source>
        <dbReference type="ARBA" id="ARBA00023235"/>
    </source>
</evidence>
<dbReference type="InterPro" id="IPR014001">
    <property type="entry name" value="Helicase_ATP-bd"/>
</dbReference>
<dbReference type="InterPro" id="IPR036390">
    <property type="entry name" value="WH_DNA-bd_sf"/>
</dbReference>
<evidence type="ECO:0000256" key="7">
    <source>
        <dbReference type="ARBA" id="ARBA00023254"/>
    </source>
</evidence>
<dbReference type="InterPro" id="IPR052247">
    <property type="entry name" value="Meiotic_Crossover_Helicase"/>
</dbReference>
<feature type="compositionally biased region" description="Basic and acidic residues" evidence="11">
    <location>
        <begin position="1367"/>
        <end position="1393"/>
    </location>
</feature>
<reference evidence="14" key="1">
    <citation type="submission" date="2021-03" db="EMBL/GenBank/DDBJ databases">
        <authorList>
            <person name="Tagirdzhanova G."/>
        </authorList>
    </citation>
    <scope>NUCLEOTIDE SEQUENCE</scope>
</reference>
<dbReference type="EMBL" id="CAJPDS010000060">
    <property type="protein sequence ID" value="CAF9931707.1"/>
    <property type="molecule type" value="Genomic_DNA"/>
</dbReference>
<dbReference type="GO" id="GO:0043138">
    <property type="term" value="F:3'-5' DNA helicase activity"/>
    <property type="evidence" value="ECO:0007669"/>
    <property type="project" value="UniProtKB-EC"/>
</dbReference>
<dbReference type="InterPro" id="IPR027417">
    <property type="entry name" value="P-loop_NTPase"/>
</dbReference>
<proteinExistence type="inferred from homology"/>
<feature type="compositionally biased region" description="Basic and acidic residues" evidence="11">
    <location>
        <begin position="1182"/>
        <end position="1191"/>
    </location>
</feature>
<evidence type="ECO:0000256" key="2">
    <source>
        <dbReference type="ARBA" id="ARBA00022741"/>
    </source>
</evidence>
<dbReference type="PANTHER" id="PTHR47835">
    <property type="entry name" value="HFM1, ATP DEPENDENT DNA HELICASE HOMOLOG"/>
    <property type="match status" value="1"/>
</dbReference>
<keyword evidence="15" id="KW-1185">Reference proteome</keyword>
<dbReference type="SMART" id="SM00973">
    <property type="entry name" value="Sec63"/>
    <property type="match status" value="1"/>
</dbReference>
<dbReference type="PROSITE" id="PS51192">
    <property type="entry name" value="HELICASE_ATP_BIND_1"/>
    <property type="match status" value="1"/>
</dbReference>
<feature type="region of interest" description="Disordered" evidence="11">
    <location>
        <begin position="1340"/>
        <end position="1455"/>
    </location>
</feature>
<evidence type="ECO:0000313" key="14">
    <source>
        <dbReference type="EMBL" id="CAF9931707.1"/>
    </source>
</evidence>
<dbReference type="SUPFAM" id="SSF158702">
    <property type="entry name" value="Sec63 N-terminal domain-like"/>
    <property type="match status" value="1"/>
</dbReference>
<evidence type="ECO:0000256" key="1">
    <source>
        <dbReference type="ARBA" id="ARBA00010140"/>
    </source>
</evidence>
<keyword evidence="4" id="KW-0347">Helicase</keyword>
<dbReference type="Pfam" id="PF02889">
    <property type="entry name" value="Sec63"/>
    <property type="match status" value="1"/>
</dbReference>
<dbReference type="SMART" id="SM00490">
    <property type="entry name" value="HELICc"/>
    <property type="match status" value="1"/>
</dbReference>
<comment type="similarity">
    <text evidence="1">Belongs to the helicase family. SKI2 subfamily.</text>
</comment>
<feature type="region of interest" description="Disordered" evidence="11">
    <location>
        <begin position="58"/>
        <end position="147"/>
    </location>
</feature>
<keyword evidence="6" id="KW-0413">Isomerase</keyword>
<evidence type="ECO:0000256" key="11">
    <source>
        <dbReference type="SAM" id="MobiDB-lite"/>
    </source>
</evidence>
<feature type="compositionally biased region" description="Low complexity" evidence="11">
    <location>
        <begin position="102"/>
        <end position="119"/>
    </location>
</feature>
<dbReference type="FunFam" id="1.10.3380.10:FF:000012">
    <property type="entry name" value="DEAD/DEAH box DNA helicase"/>
    <property type="match status" value="1"/>
</dbReference>
<feature type="domain" description="Helicase C-terminal" evidence="13">
    <location>
        <begin position="414"/>
        <end position="602"/>
    </location>
</feature>
<evidence type="ECO:0000256" key="10">
    <source>
        <dbReference type="ARBA" id="ARBA00048988"/>
    </source>
</evidence>
<gene>
    <name evidence="14" type="primary">MER3</name>
    <name evidence="14" type="ORF">HETSPECPRED_008173</name>
</gene>
<protein>
    <recommendedName>
        <fullName evidence="9">DNA 3'-5' helicase</fullName>
        <ecNumber evidence="9">5.6.2.4</ecNumber>
    </recommendedName>
</protein>
<dbReference type="InterPro" id="IPR004179">
    <property type="entry name" value="Sec63-dom"/>
</dbReference>
<keyword evidence="3" id="KW-0378">Hydrolase</keyword>
<feature type="compositionally biased region" description="Low complexity" evidence="11">
    <location>
        <begin position="1342"/>
        <end position="1366"/>
    </location>
</feature>
<dbReference type="GO" id="GO:0003676">
    <property type="term" value="F:nucleic acid binding"/>
    <property type="evidence" value="ECO:0007669"/>
    <property type="project" value="InterPro"/>
</dbReference>
<feature type="domain" description="Helicase ATP-binding" evidence="12">
    <location>
        <begin position="200"/>
        <end position="374"/>
    </location>
</feature>
<evidence type="ECO:0000256" key="4">
    <source>
        <dbReference type="ARBA" id="ARBA00022806"/>
    </source>
</evidence>
<dbReference type="Gene3D" id="1.10.3380.10">
    <property type="entry name" value="Sec63 N-terminal domain-like domain"/>
    <property type="match status" value="1"/>
</dbReference>
<dbReference type="Pfam" id="PF23445">
    <property type="entry name" value="WHD_SNRNP200"/>
    <property type="match status" value="1"/>
</dbReference>
<evidence type="ECO:0000256" key="8">
    <source>
        <dbReference type="ARBA" id="ARBA00034617"/>
    </source>
</evidence>
<dbReference type="CDD" id="cd18795">
    <property type="entry name" value="SF2_C_Ski2"/>
    <property type="match status" value="1"/>
</dbReference>
<dbReference type="InterPro" id="IPR011545">
    <property type="entry name" value="DEAD/DEAH_box_helicase_dom"/>
</dbReference>
<dbReference type="GO" id="GO:0005524">
    <property type="term" value="F:ATP binding"/>
    <property type="evidence" value="ECO:0007669"/>
    <property type="project" value="UniProtKB-KW"/>
</dbReference>
<evidence type="ECO:0000313" key="15">
    <source>
        <dbReference type="Proteomes" id="UP000664521"/>
    </source>
</evidence>
<dbReference type="Pfam" id="PF00271">
    <property type="entry name" value="Helicase_C"/>
    <property type="match status" value="1"/>
</dbReference>
<dbReference type="InterPro" id="IPR001650">
    <property type="entry name" value="Helicase_C-like"/>
</dbReference>
<keyword evidence="2" id="KW-0547">Nucleotide-binding</keyword>
<sequence length="1482" mass="165541">MQAYYHGSQAPLPYSQPGASYHRLNTDRNLCHPNRLLSDAHTGLPTLYESQNLESASAHDNLNAITSKKPQVRRGRATTSQIRPQMSLGQYLDLSPAQRTGTSSSPPTHLPSSPSLALTQRRDSGRSGAVERHAISDRSQPTVPSVNQSRIYIQPGRPALEHAPPTVQGIQLVSPNELPDRFRSVFPFQLFNAVQSKCYQSIFMSNDNLVVAAPTGSGKTVVLEMAICKLLLGFKVDQNKIVYMAPTKSLCSERQRDWQAKFASLDLQCSELTGDTDNVQLRHVQNASIIITTPEKWDGMTRKWKDHARLMELVKLFLIDEVHILKEKRGATLEAVVSRMKSVGSSVRFVALSATVPNLQDIAQWLGKDHTSEQFPARRERFGEEFRPVKLQRYVYGLPYRGNDFGFEAPCDAKLPEIISKHSHKKPMMVFCTTRKSCVCTARLLANLWATRSPRDREWPGPTFRIMVQDPELKSMLTSGVAFHHAGLDTPDRHAVEKGFLEGQIHVICCTSTLAVGVNLPCHLVVIKNTVCFQDDGVKEYADLEIMQMLGRAGRPQFDDSATAVIITKLEKADKYEKMMTGEEVLESCLHLNLVEHLNAEVALGTISDLSSAKRWLAGTFLAVRLGQNPNHYKFDGYSTKLKFDERLEQICQRDLGLLKGNDLICANGTVAKFKSTEFGDLMSRYCIKFETMTVLLRLGDKPKISEILSAISQADEYRDIRLKAGEKALYKEINKANGIKFPIKVNLALHAHKTSLLIQAELGGVEFPADEQYGKHKRQYNQDKVLVFSHLNRLIRCVVDCRLHLRDSVGARHALELARSFSARVWDNSPLQMKQLPEVGQVAIRKLAMGGINSLEALESTEPHRIETLLSRNPPFGQKLLGHLKDFPKLRVSLKLMGKNFRQKQSIQCNIKAECGFLNDRPPTMFHHQPIYVCLLVERSDGFLVDFRRISAKQLVNGQEILLSASLTQHDQYLTSYVMCDEIAGTLRYAELKHDVPASAFPQPLLRHQDIETAPASEDDNQENMTAVQRIKSRRTIQKVPAARGEDEFLDSDFDEQEFIALAAANEVVDRRNANTAFASMQSQWKPAQSLKGAVSAETWNPVQLENGKWACNHKCKDKSVCKHLCCRDGVDKAPKPPKCSTTVAQSAGSQKTLKTLGTRYGEILNSNAAKKKVDSGPQSHDIHEPKSRRASLEYANVGARNFKKLNRLHEKINKDLPPRIMPSAKPLLPCSNGAWPQPSFLAQDNEHLQTNNSSDYEDDWMDDLPSTSDLLGKPDEAAEKPTEARIEPSDDEISDLESALVGLHDSIGIAKGMGDIREAAQPEADLVWEAYDVREEHENAAQQHPLPAHAARRSSTSRLFLSTDSPEKVENSNRKREASVGSTSHDEEPSTRRVTKKCRITASLDNPADAAGSVGGQEASPSSSQTLDPSMSKENNCLRRSQEGSSLASLPGWTKDIDPDFLDHFVQEYGHLVEWWPEDT</sequence>
<dbReference type="Gene3D" id="3.40.50.300">
    <property type="entry name" value="P-loop containing nucleotide triphosphate hydrolases"/>
    <property type="match status" value="2"/>
</dbReference>
<dbReference type="FunFam" id="1.10.10.10:FF:000012">
    <property type="entry name" value="U5 small nuclear ribonucleoprotein helicase"/>
    <property type="match status" value="1"/>
</dbReference>
<evidence type="ECO:0000256" key="3">
    <source>
        <dbReference type="ARBA" id="ARBA00022801"/>
    </source>
</evidence>
<comment type="catalytic activity">
    <reaction evidence="8">
        <text>Couples ATP hydrolysis with the unwinding of duplex DNA by translocating in the 3'-5' direction.</text>
        <dbReference type="EC" id="5.6.2.4"/>
    </reaction>
</comment>
<feature type="compositionally biased region" description="Basic and acidic residues" evidence="11">
    <location>
        <begin position="1274"/>
        <end position="1290"/>
    </location>
</feature>
<evidence type="ECO:0000259" key="13">
    <source>
        <dbReference type="PROSITE" id="PS51194"/>
    </source>
</evidence>
<dbReference type="Gene3D" id="1.10.10.10">
    <property type="entry name" value="Winged helix-like DNA-binding domain superfamily/Winged helix DNA-binding domain"/>
    <property type="match status" value="1"/>
</dbReference>
<keyword evidence="7" id="KW-0469">Meiosis</keyword>
<comment type="catalytic activity">
    <reaction evidence="10">
        <text>ATP + H2O = ADP + phosphate + H(+)</text>
        <dbReference type="Rhea" id="RHEA:13065"/>
        <dbReference type="ChEBI" id="CHEBI:15377"/>
        <dbReference type="ChEBI" id="CHEBI:15378"/>
        <dbReference type="ChEBI" id="CHEBI:30616"/>
        <dbReference type="ChEBI" id="CHEBI:43474"/>
        <dbReference type="ChEBI" id="CHEBI:456216"/>
        <dbReference type="EC" id="5.6.2.4"/>
    </reaction>
</comment>
<dbReference type="SMART" id="SM00487">
    <property type="entry name" value="DEXDc"/>
    <property type="match status" value="1"/>
</dbReference>
<dbReference type="SUPFAM" id="SSF52540">
    <property type="entry name" value="P-loop containing nucleoside triphosphate hydrolases"/>
    <property type="match status" value="1"/>
</dbReference>
<accession>A0A8H3FV95</accession>
<evidence type="ECO:0000256" key="5">
    <source>
        <dbReference type="ARBA" id="ARBA00022840"/>
    </source>
</evidence>
<feature type="region of interest" description="Disordered" evidence="11">
    <location>
        <begin position="1"/>
        <end position="20"/>
    </location>
</feature>
<evidence type="ECO:0000259" key="12">
    <source>
        <dbReference type="PROSITE" id="PS51192"/>
    </source>
</evidence>
<dbReference type="Proteomes" id="UP000664521">
    <property type="component" value="Unassembled WGS sequence"/>
</dbReference>
<comment type="caution">
    <text evidence="14">The sequence shown here is derived from an EMBL/GenBank/DDBJ whole genome shotgun (WGS) entry which is preliminary data.</text>
</comment>
<dbReference type="Pfam" id="PF00270">
    <property type="entry name" value="DEAD"/>
    <property type="match status" value="1"/>
</dbReference>
<dbReference type="GO" id="GO:0051321">
    <property type="term" value="P:meiotic cell cycle"/>
    <property type="evidence" value="ECO:0007669"/>
    <property type="project" value="UniProtKB-KW"/>
</dbReference>
<dbReference type="PROSITE" id="PS51194">
    <property type="entry name" value="HELICASE_CTER"/>
    <property type="match status" value="1"/>
</dbReference>
<feature type="compositionally biased region" description="Polar residues" evidence="11">
    <location>
        <begin position="77"/>
        <end position="88"/>
    </location>
</feature>
<feature type="compositionally biased region" description="Polar residues" evidence="11">
    <location>
        <begin position="58"/>
        <end position="69"/>
    </location>
</feature>